<dbReference type="AlphaFoldDB" id="A0AAV9J2D8"/>
<feature type="region of interest" description="Disordered" evidence="10">
    <location>
        <begin position="482"/>
        <end position="524"/>
    </location>
</feature>
<evidence type="ECO:0000259" key="11">
    <source>
        <dbReference type="SMART" id="SM00385"/>
    </source>
</evidence>
<gene>
    <name evidence="12" type="ORF">CDCA_CDCA19G4744</name>
</gene>
<evidence type="ECO:0000256" key="1">
    <source>
        <dbReference type="ARBA" id="ARBA00004123"/>
    </source>
</evidence>
<protein>
    <recommendedName>
        <fullName evidence="11">Cyclin-like domain-containing protein</fullName>
    </recommendedName>
</protein>
<dbReference type="InterPro" id="IPR013763">
    <property type="entry name" value="Cyclin-like_dom"/>
</dbReference>
<dbReference type="FunFam" id="1.10.472.10:FF:000066">
    <property type="entry name" value="Transcription factor IIIB subunit"/>
    <property type="match status" value="1"/>
</dbReference>
<dbReference type="PRINTS" id="PR00685">
    <property type="entry name" value="TIFACTORIIB"/>
</dbReference>
<dbReference type="InterPro" id="IPR000812">
    <property type="entry name" value="TFIIB"/>
</dbReference>
<keyword evidence="3" id="KW-0479">Metal-binding</keyword>
<evidence type="ECO:0000313" key="13">
    <source>
        <dbReference type="Proteomes" id="UP001301350"/>
    </source>
</evidence>
<feature type="compositionally biased region" description="Low complexity" evidence="10">
    <location>
        <begin position="485"/>
        <end position="500"/>
    </location>
</feature>
<name>A0AAV9J2D8_CYACA</name>
<dbReference type="SUPFAM" id="SSF57783">
    <property type="entry name" value="Zinc beta-ribbon"/>
    <property type="match status" value="1"/>
</dbReference>
<evidence type="ECO:0000256" key="8">
    <source>
        <dbReference type="ARBA" id="ARBA00023163"/>
    </source>
</evidence>
<proteinExistence type="inferred from homology"/>
<dbReference type="Gene3D" id="1.10.472.10">
    <property type="entry name" value="Cyclin-like"/>
    <property type="match status" value="2"/>
</dbReference>
<dbReference type="PANTHER" id="PTHR11618:SF4">
    <property type="entry name" value="TRANSCRIPTION FACTOR IIIB 90 KDA SUBUNIT"/>
    <property type="match status" value="1"/>
</dbReference>
<feature type="compositionally biased region" description="Acidic residues" evidence="10">
    <location>
        <begin position="437"/>
        <end position="451"/>
    </location>
</feature>
<feature type="domain" description="Cyclin-like" evidence="11">
    <location>
        <begin position="230"/>
        <end position="314"/>
    </location>
</feature>
<dbReference type="GO" id="GO:0000126">
    <property type="term" value="C:transcription factor TFIIIB complex"/>
    <property type="evidence" value="ECO:0007669"/>
    <property type="project" value="TreeGrafter"/>
</dbReference>
<feature type="compositionally biased region" description="Low complexity" evidence="10">
    <location>
        <begin position="92"/>
        <end position="108"/>
    </location>
</feature>
<feature type="region of interest" description="Disordered" evidence="10">
    <location>
        <begin position="656"/>
        <end position="718"/>
    </location>
</feature>
<keyword evidence="5" id="KW-0862">Zinc</keyword>
<dbReference type="Proteomes" id="UP001301350">
    <property type="component" value="Unassembled WGS sequence"/>
</dbReference>
<dbReference type="GO" id="GO:0000995">
    <property type="term" value="F:RNA polymerase III general transcription initiation factor activity"/>
    <property type="evidence" value="ECO:0007669"/>
    <property type="project" value="TreeGrafter"/>
</dbReference>
<dbReference type="PANTHER" id="PTHR11618">
    <property type="entry name" value="TRANSCRIPTION INITIATION FACTOR IIB-RELATED"/>
    <property type="match status" value="1"/>
</dbReference>
<keyword evidence="4" id="KW-0863">Zinc-finger</keyword>
<dbReference type="FunFam" id="1.10.472.10:FF:000007">
    <property type="entry name" value="Transcription factor IIIB 90 kDa subunit"/>
    <property type="match status" value="1"/>
</dbReference>
<evidence type="ECO:0000256" key="5">
    <source>
        <dbReference type="ARBA" id="ARBA00022833"/>
    </source>
</evidence>
<sequence length="718" mass="76985">MTGRTRQYPKRPGEEPEAGELRSTGPSRRRRTAEDGKAWAAADNLTKSASLVEKVVDGGAGIDEACARVSAGPRATRRRVVRRSEAAAVLPTTAADAPAEDAAVSTATPKPDLGRPPLHTVAEAPASATAITAMLCVHCGSQVVDVSPAGGHTTCVLCGHVLEESAVVNEVQFTEGRGGHVNAAGRFVPTGFTVPSATGALMAPAGASGALRFPFTHRDSREMTIAAGRRRIATLASQLHLPERFVDAAQRIFALAVQHNFIQGRRTQTVAAAALYIICRRERTSHMLIDFCDVLRINMYALGHIFLKLCRVLHLSLPATDPSFYIHRFAARLQLGAQQEAVSQTALRLIGAMKRDWLSTGRRPAGLCGAALLIAARRHGIRLSQREVGTVVRVGDMTIRQRVLEIEGQPQEDGQEGEGAAAAAVLSAQDRALLEAQLEEEEEEEEEETAPEDASAWWGIPGAAADDGAMIGRTTRRTTVHFVGDSSSSSSSSSASSSASDADRPDRARDTPPQVAATATSSTDRLELLSDLDSEEERAFVCSPEETRARERIWMAMNREWLEREAEIARWQVEEPLRYQKLMRKREYMRIVSGRASGNGGGSAANATPAETTLPGTDVGGGETVRSVREAVQHAVSHSKRTSRKINYAALQRFDQRGQEQGSGNAESGPGDDGAEAPASLFDFGDAPPATDAAPPGRGTTTRRKRGRPRRGAATRAR</sequence>
<evidence type="ECO:0000256" key="3">
    <source>
        <dbReference type="ARBA" id="ARBA00022723"/>
    </source>
</evidence>
<dbReference type="Pfam" id="PF07741">
    <property type="entry name" value="BRF1"/>
    <property type="match status" value="1"/>
</dbReference>
<dbReference type="GO" id="GO:0005634">
    <property type="term" value="C:nucleus"/>
    <property type="evidence" value="ECO:0007669"/>
    <property type="project" value="UniProtKB-SubCell"/>
</dbReference>
<comment type="caution">
    <text evidence="12">The sequence shown here is derived from an EMBL/GenBank/DDBJ whole genome shotgun (WGS) entry which is preliminary data.</text>
</comment>
<feature type="compositionally biased region" description="Low complexity" evidence="10">
    <location>
        <begin position="685"/>
        <end position="700"/>
    </location>
</feature>
<evidence type="ECO:0000256" key="6">
    <source>
        <dbReference type="ARBA" id="ARBA00023015"/>
    </source>
</evidence>
<dbReference type="GO" id="GO:0001006">
    <property type="term" value="F:RNA polymerase III type 3 promoter sequence-specific DNA binding"/>
    <property type="evidence" value="ECO:0007669"/>
    <property type="project" value="TreeGrafter"/>
</dbReference>
<dbReference type="SUPFAM" id="SSF47954">
    <property type="entry name" value="Cyclin-like"/>
    <property type="match status" value="2"/>
</dbReference>
<feature type="region of interest" description="Disordered" evidence="10">
    <location>
        <begin position="92"/>
        <end position="116"/>
    </location>
</feature>
<dbReference type="GO" id="GO:0097550">
    <property type="term" value="C:transcription preinitiation complex"/>
    <property type="evidence" value="ECO:0007669"/>
    <property type="project" value="TreeGrafter"/>
</dbReference>
<evidence type="ECO:0000256" key="2">
    <source>
        <dbReference type="ARBA" id="ARBA00010857"/>
    </source>
</evidence>
<keyword evidence="8" id="KW-0804">Transcription</keyword>
<dbReference type="GO" id="GO:0070897">
    <property type="term" value="P:transcription preinitiation complex assembly"/>
    <property type="evidence" value="ECO:0007669"/>
    <property type="project" value="InterPro"/>
</dbReference>
<evidence type="ECO:0000256" key="9">
    <source>
        <dbReference type="ARBA" id="ARBA00023242"/>
    </source>
</evidence>
<evidence type="ECO:0000256" key="7">
    <source>
        <dbReference type="ARBA" id="ARBA00023159"/>
    </source>
</evidence>
<keyword evidence="7" id="KW-0010">Activator</keyword>
<dbReference type="Pfam" id="PF00382">
    <property type="entry name" value="TFIIB"/>
    <property type="match status" value="2"/>
</dbReference>
<keyword evidence="6" id="KW-0805">Transcription regulation</keyword>
<keyword evidence="9" id="KW-0539">Nucleus</keyword>
<dbReference type="EMBL" id="JANCYW010000019">
    <property type="protein sequence ID" value="KAK4538719.1"/>
    <property type="molecule type" value="Genomic_DNA"/>
</dbReference>
<evidence type="ECO:0000313" key="12">
    <source>
        <dbReference type="EMBL" id="KAK4538719.1"/>
    </source>
</evidence>
<dbReference type="GO" id="GO:0008270">
    <property type="term" value="F:zinc ion binding"/>
    <property type="evidence" value="ECO:0007669"/>
    <property type="project" value="UniProtKB-KW"/>
</dbReference>
<evidence type="ECO:0000256" key="4">
    <source>
        <dbReference type="ARBA" id="ARBA00022771"/>
    </source>
</evidence>
<dbReference type="InterPro" id="IPR036915">
    <property type="entry name" value="Cyclin-like_sf"/>
</dbReference>
<feature type="domain" description="Cyclin-like" evidence="11">
    <location>
        <begin position="324"/>
        <end position="408"/>
    </location>
</feature>
<feature type="region of interest" description="Disordered" evidence="10">
    <location>
        <begin position="595"/>
        <end position="622"/>
    </location>
</feature>
<feature type="compositionally biased region" description="Basic and acidic residues" evidence="10">
    <location>
        <begin position="501"/>
        <end position="510"/>
    </location>
</feature>
<dbReference type="InterPro" id="IPR011665">
    <property type="entry name" value="BRF1_TBP-bd_dom"/>
</dbReference>
<dbReference type="CDD" id="cd20554">
    <property type="entry name" value="CYCLIN_TFIIIB90_rpt2"/>
    <property type="match status" value="1"/>
</dbReference>
<reference evidence="12 13" key="1">
    <citation type="submission" date="2022-07" db="EMBL/GenBank/DDBJ databases">
        <title>Genome-wide signatures of adaptation to extreme environments.</title>
        <authorList>
            <person name="Cho C.H."/>
            <person name="Yoon H.S."/>
        </authorList>
    </citation>
    <scope>NUCLEOTIDE SEQUENCE [LARGE SCALE GENOMIC DNA]</scope>
    <source>
        <strain evidence="12 13">DBV 063 E5</strain>
    </source>
</reference>
<comment type="similarity">
    <text evidence="2">Belongs to the TFIIB family.</text>
</comment>
<organism evidence="12 13">
    <name type="scientific">Cyanidium caldarium</name>
    <name type="common">Red alga</name>
    <dbReference type="NCBI Taxonomy" id="2771"/>
    <lineage>
        <taxon>Eukaryota</taxon>
        <taxon>Rhodophyta</taxon>
        <taxon>Bangiophyceae</taxon>
        <taxon>Cyanidiales</taxon>
        <taxon>Cyanidiaceae</taxon>
        <taxon>Cyanidium</taxon>
    </lineage>
</organism>
<comment type="subcellular location">
    <subcellularLocation>
        <location evidence="1">Nucleus</location>
    </subcellularLocation>
</comment>
<dbReference type="SMART" id="SM00385">
    <property type="entry name" value="CYCLIN"/>
    <property type="match status" value="2"/>
</dbReference>
<evidence type="ECO:0000256" key="10">
    <source>
        <dbReference type="SAM" id="MobiDB-lite"/>
    </source>
</evidence>
<dbReference type="InterPro" id="IPR013150">
    <property type="entry name" value="TFIIB_cyclin"/>
</dbReference>
<dbReference type="CDD" id="cd20553">
    <property type="entry name" value="CYCLIN_TFIIIB90_rpt1"/>
    <property type="match status" value="1"/>
</dbReference>
<feature type="compositionally biased region" description="Basic residues" evidence="10">
    <location>
        <begin position="701"/>
        <end position="718"/>
    </location>
</feature>
<keyword evidence="13" id="KW-1185">Reference proteome</keyword>
<feature type="region of interest" description="Disordered" evidence="10">
    <location>
        <begin position="1"/>
        <end position="37"/>
    </location>
</feature>
<accession>A0AAV9J2D8</accession>
<dbReference type="Gene3D" id="1.20.5.650">
    <property type="entry name" value="Single helix bin"/>
    <property type="match status" value="1"/>
</dbReference>
<dbReference type="GO" id="GO:0017025">
    <property type="term" value="F:TBP-class protein binding"/>
    <property type="evidence" value="ECO:0007669"/>
    <property type="project" value="InterPro"/>
</dbReference>
<feature type="region of interest" description="Disordered" evidence="10">
    <location>
        <begin position="437"/>
        <end position="467"/>
    </location>
</feature>